<evidence type="ECO:0000313" key="11">
    <source>
        <dbReference type="EMBL" id="HIZ34896.1"/>
    </source>
</evidence>
<evidence type="ECO:0000256" key="7">
    <source>
        <dbReference type="ARBA" id="ARBA00023004"/>
    </source>
</evidence>
<dbReference type="PROSITE" id="PS50893">
    <property type="entry name" value="ABC_TRANSPORTER_2"/>
    <property type="match status" value="1"/>
</dbReference>
<keyword evidence="5" id="KW-0547">Nucleotide-binding</keyword>
<sequence length="270" mass="29072">MTSRHELTVQQVSLAYDSHTVVRDLDLQVPPGAVSVIVGANGCGKSTLLRGMARLLKPVSGQVLLDGEAVHAQPARQVAQVLGILPQSPAAPESITVADLVARGRYPHQHWFRQWSTADEAAVASALARTDTLHLADREVDSLSGGQRQRVWIAMALAQDTGVLLLDEPTTFLDVSHQLDVLDLLLALNAERGTTIVMVLHDLNLAARYADHLVVMRHGQVLATGTPAEVVTPDVVREAFALTAQVIDDPVTGTPMVVPVSRSHRNTEEI</sequence>
<dbReference type="AlphaFoldDB" id="A0A9D2J345"/>
<gene>
    <name evidence="11" type="ORF">H9815_03890</name>
</gene>
<comment type="subcellular location">
    <subcellularLocation>
        <location evidence="1">Cell membrane</location>
        <topology evidence="1">Peripheral membrane protein</topology>
    </subcellularLocation>
</comment>
<evidence type="ECO:0000256" key="4">
    <source>
        <dbReference type="ARBA" id="ARBA00022496"/>
    </source>
</evidence>
<dbReference type="Gene3D" id="3.40.50.300">
    <property type="entry name" value="P-loop containing nucleotide triphosphate hydrolases"/>
    <property type="match status" value="1"/>
</dbReference>
<evidence type="ECO:0000259" key="10">
    <source>
        <dbReference type="PROSITE" id="PS50893"/>
    </source>
</evidence>
<dbReference type="Pfam" id="PF00005">
    <property type="entry name" value="ABC_tran"/>
    <property type="match status" value="1"/>
</dbReference>
<dbReference type="InterPro" id="IPR027417">
    <property type="entry name" value="P-loop_NTPase"/>
</dbReference>
<keyword evidence="2" id="KW-0813">Transport</keyword>
<keyword evidence="9" id="KW-0472">Membrane</keyword>
<dbReference type="SUPFAM" id="SSF52540">
    <property type="entry name" value="P-loop containing nucleoside triphosphate hydrolases"/>
    <property type="match status" value="1"/>
</dbReference>
<dbReference type="PANTHER" id="PTHR42771">
    <property type="entry name" value="IRON(3+)-HYDROXAMATE IMPORT ATP-BINDING PROTEIN FHUC"/>
    <property type="match status" value="1"/>
</dbReference>
<dbReference type="PROSITE" id="PS00211">
    <property type="entry name" value="ABC_TRANSPORTER_1"/>
    <property type="match status" value="1"/>
</dbReference>
<keyword evidence="7" id="KW-0408">Iron</keyword>
<comment type="caution">
    <text evidence="11">The sequence shown here is derived from an EMBL/GenBank/DDBJ whole genome shotgun (WGS) entry which is preliminary data.</text>
</comment>
<accession>A0A9D2J345</accession>
<evidence type="ECO:0000256" key="5">
    <source>
        <dbReference type="ARBA" id="ARBA00022741"/>
    </source>
</evidence>
<name>A0A9D2J345_9MICO</name>
<dbReference type="GO" id="GO:0006826">
    <property type="term" value="P:iron ion transport"/>
    <property type="evidence" value="ECO:0007669"/>
    <property type="project" value="UniProtKB-KW"/>
</dbReference>
<evidence type="ECO:0000256" key="2">
    <source>
        <dbReference type="ARBA" id="ARBA00022448"/>
    </source>
</evidence>
<protein>
    <submittedName>
        <fullName evidence="11">ABC transporter ATP-binding protein</fullName>
    </submittedName>
</protein>
<dbReference type="Proteomes" id="UP000824037">
    <property type="component" value="Unassembled WGS sequence"/>
</dbReference>
<dbReference type="PANTHER" id="PTHR42771:SF2">
    <property type="entry name" value="IRON(3+)-HYDROXAMATE IMPORT ATP-BINDING PROTEIN FHUC"/>
    <property type="match status" value="1"/>
</dbReference>
<dbReference type="GO" id="GO:0016887">
    <property type="term" value="F:ATP hydrolysis activity"/>
    <property type="evidence" value="ECO:0007669"/>
    <property type="project" value="InterPro"/>
</dbReference>
<keyword evidence="3" id="KW-1003">Cell membrane</keyword>
<dbReference type="GO" id="GO:0005524">
    <property type="term" value="F:ATP binding"/>
    <property type="evidence" value="ECO:0007669"/>
    <property type="project" value="UniProtKB-KW"/>
</dbReference>
<dbReference type="InterPro" id="IPR003439">
    <property type="entry name" value="ABC_transporter-like_ATP-bd"/>
</dbReference>
<dbReference type="EMBL" id="DXBY01000062">
    <property type="protein sequence ID" value="HIZ34896.1"/>
    <property type="molecule type" value="Genomic_DNA"/>
</dbReference>
<dbReference type="InterPro" id="IPR051535">
    <property type="entry name" value="Siderophore_ABC-ATPase"/>
</dbReference>
<reference evidence="11" key="1">
    <citation type="journal article" date="2021" name="PeerJ">
        <title>Extensive microbial diversity within the chicken gut microbiome revealed by metagenomics and culture.</title>
        <authorList>
            <person name="Gilroy R."/>
            <person name="Ravi A."/>
            <person name="Getino M."/>
            <person name="Pursley I."/>
            <person name="Horton D.L."/>
            <person name="Alikhan N.F."/>
            <person name="Baker D."/>
            <person name="Gharbi K."/>
            <person name="Hall N."/>
            <person name="Watson M."/>
            <person name="Adriaenssens E.M."/>
            <person name="Foster-Nyarko E."/>
            <person name="Jarju S."/>
            <person name="Secka A."/>
            <person name="Antonio M."/>
            <person name="Oren A."/>
            <person name="Chaudhuri R.R."/>
            <person name="La Ragione R."/>
            <person name="Hildebrand F."/>
            <person name="Pallen M.J."/>
        </authorList>
    </citation>
    <scope>NUCLEOTIDE SEQUENCE</scope>
    <source>
        <strain evidence="11">ChiGjej4B4-7305</strain>
    </source>
</reference>
<keyword evidence="4" id="KW-0410">Iron transport</keyword>
<dbReference type="CDD" id="cd03214">
    <property type="entry name" value="ABC_Iron-Siderophores_B12_Hemin"/>
    <property type="match status" value="1"/>
</dbReference>
<evidence type="ECO:0000313" key="12">
    <source>
        <dbReference type="Proteomes" id="UP000824037"/>
    </source>
</evidence>
<evidence type="ECO:0000256" key="8">
    <source>
        <dbReference type="ARBA" id="ARBA00023065"/>
    </source>
</evidence>
<dbReference type="GO" id="GO:0005886">
    <property type="term" value="C:plasma membrane"/>
    <property type="evidence" value="ECO:0007669"/>
    <property type="project" value="UniProtKB-SubCell"/>
</dbReference>
<dbReference type="FunFam" id="3.40.50.300:FF:000134">
    <property type="entry name" value="Iron-enterobactin ABC transporter ATP-binding protein"/>
    <property type="match status" value="1"/>
</dbReference>
<keyword evidence="6 11" id="KW-0067">ATP-binding</keyword>
<dbReference type="SMART" id="SM00382">
    <property type="entry name" value="AAA"/>
    <property type="match status" value="1"/>
</dbReference>
<dbReference type="InterPro" id="IPR003593">
    <property type="entry name" value="AAA+_ATPase"/>
</dbReference>
<feature type="domain" description="ABC transporter" evidence="10">
    <location>
        <begin position="7"/>
        <end position="243"/>
    </location>
</feature>
<organism evidence="11 12">
    <name type="scientific">Candidatus Ruania gallistercoris</name>
    <dbReference type="NCBI Taxonomy" id="2838746"/>
    <lineage>
        <taxon>Bacteria</taxon>
        <taxon>Bacillati</taxon>
        <taxon>Actinomycetota</taxon>
        <taxon>Actinomycetes</taxon>
        <taxon>Micrococcales</taxon>
        <taxon>Ruaniaceae</taxon>
        <taxon>Ruania</taxon>
    </lineage>
</organism>
<keyword evidence="8" id="KW-0406">Ion transport</keyword>
<proteinExistence type="predicted"/>
<evidence type="ECO:0000256" key="6">
    <source>
        <dbReference type="ARBA" id="ARBA00022840"/>
    </source>
</evidence>
<evidence type="ECO:0000256" key="3">
    <source>
        <dbReference type="ARBA" id="ARBA00022475"/>
    </source>
</evidence>
<evidence type="ECO:0000256" key="9">
    <source>
        <dbReference type="ARBA" id="ARBA00023136"/>
    </source>
</evidence>
<reference evidence="11" key="2">
    <citation type="submission" date="2021-04" db="EMBL/GenBank/DDBJ databases">
        <authorList>
            <person name="Gilroy R."/>
        </authorList>
    </citation>
    <scope>NUCLEOTIDE SEQUENCE</scope>
    <source>
        <strain evidence="11">ChiGjej4B4-7305</strain>
    </source>
</reference>
<evidence type="ECO:0000256" key="1">
    <source>
        <dbReference type="ARBA" id="ARBA00004202"/>
    </source>
</evidence>
<dbReference type="InterPro" id="IPR017871">
    <property type="entry name" value="ABC_transporter-like_CS"/>
</dbReference>